<organism evidence="8 9">
    <name type="scientific">Bordetella genomosp. 10</name>
    <dbReference type="NCBI Taxonomy" id="1416804"/>
    <lineage>
        <taxon>Bacteria</taxon>
        <taxon>Pseudomonadati</taxon>
        <taxon>Pseudomonadota</taxon>
        <taxon>Betaproteobacteria</taxon>
        <taxon>Burkholderiales</taxon>
        <taxon>Alcaligenaceae</taxon>
        <taxon>Bordetella</taxon>
    </lineage>
</organism>
<dbReference type="EMBL" id="NEVM01000005">
    <property type="protein sequence ID" value="OZI31764.1"/>
    <property type="molecule type" value="Genomic_DNA"/>
</dbReference>
<evidence type="ECO:0000256" key="1">
    <source>
        <dbReference type="ARBA" id="ARBA00008857"/>
    </source>
</evidence>
<dbReference type="GO" id="GO:0006310">
    <property type="term" value="P:DNA recombination"/>
    <property type="evidence" value="ECO:0007669"/>
    <property type="project" value="UniProtKB-KW"/>
</dbReference>
<accession>A0A261S332</accession>
<comment type="caution">
    <text evidence="8">The sequence shown here is derived from an EMBL/GenBank/DDBJ whole genome shotgun (WGS) entry which is preliminary data.</text>
</comment>
<evidence type="ECO:0000256" key="2">
    <source>
        <dbReference type="ARBA" id="ARBA00022908"/>
    </source>
</evidence>
<dbReference type="InterPro" id="IPR050808">
    <property type="entry name" value="Phage_Integrase"/>
</dbReference>
<evidence type="ECO:0000313" key="8">
    <source>
        <dbReference type="EMBL" id="OZI31764.1"/>
    </source>
</evidence>
<name>A0A261S332_9BORD</name>
<sequence length="392" mass="45088">MGNKQQFKGVYPREASIRIAFQWDGQRYRERLNLAPTVPNMRAAQRMRAEIIAAIDIGKFTWEDFARYFPDSSSVPKEGGTVALPTFNEVANIWEKLTAANVAATTLKEYQNALNRYWRPMFGERAIRSIEYEEFALYVASLPVKNAKTFNNIMVPARGVFAYAFKTKKIPHNITIEIESRKGQRLPPDPLDLEEVELVLAHILQKYGPQWHNYFEVAFFAGPRPSEEIALLWPKIDFRREQMRIDAARVRTLDKDTKTHVSRDVDLQTRALDALQRQKEHTFLAGGHVFLNPETGQPFVDTSAPMDLVWRPTLKALGIRHRDARQTRHTYATLCLVAQMNPAYVSRQMGHRNAKMFFEVYAKWIDGAANEREKSKMDAMLAARMPGTQRVA</sequence>
<dbReference type="Gene3D" id="1.10.150.130">
    <property type="match status" value="1"/>
</dbReference>
<dbReference type="RefSeq" id="WP_094856170.1">
    <property type="nucleotide sequence ID" value="NZ_NEVM01000005.1"/>
</dbReference>
<reference evidence="9" key="1">
    <citation type="submission" date="2017-05" db="EMBL/GenBank/DDBJ databases">
        <title>Complete and WGS of Bordetella genogroups.</title>
        <authorList>
            <person name="Spilker T."/>
            <person name="Lipuma J."/>
        </authorList>
    </citation>
    <scope>NUCLEOTIDE SEQUENCE [LARGE SCALE GENOMIC DNA]</scope>
    <source>
        <strain evidence="9">AU16122</strain>
    </source>
</reference>
<feature type="domain" description="Core-binding (CB)" evidence="7">
    <location>
        <begin position="85"/>
        <end position="165"/>
    </location>
</feature>
<evidence type="ECO:0000256" key="3">
    <source>
        <dbReference type="ARBA" id="ARBA00023125"/>
    </source>
</evidence>
<keyword evidence="3 5" id="KW-0238">DNA-binding</keyword>
<dbReference type="InterPro" id="IPR011010">
    <property type="entry name" value="DNA_brk_join_enz"/>
</dbReference>
<dbReference type="Pfam" id="PF00589">
    <property type="entry name" value="Phage_integrase"/>
    <property type="match status" value="1"/>
</dbReference>
<dbReference type="GO" id="GO:0015074">
    <property type="term" value="P:DNA integration"/>
    <property type="evidence" value="ECO:0007669"/>
    <property type="project" value="UniProtKB-KW"/>
</dbReference>
<dbReference type="CDD" id="cd01189">
    <property type="entry name" value="INT_ICEBs1_C_like"/>
    <property type="match status" value="1"/>
</dbReference>
<keyword evidence="2" id="KW-0229">DNA integration</keyword>
<evidence type="ECO:0000259" key="7">
    <source>
        <dbReference type="PROSITE" id="PS51900"/>
    </source>
</evidence>
<gene>
    <name evidence="8" type="ORF">CAL29_28250</name>
</gene>
<feature type="domain" description="Tyr recombinase" evidence="6">
    <location>
        <begin position="186"/>
        <end position="378"/>
    </location>
</feature>
<comment type="similarity">
    <text evidence="1">Belongs to the 'phage' integrase family.</text>
</comment>
<dbReference type="PANTHER" id="PTHR30629">
    <property type="entry name" value="PROPHAGE INTEGRASE"/>
    <property type="match status" value="1"/>
</dbReference>
<dbReference type="Pfam" id="PF12167">
    <property type="entry name" value="Arm-DNA-bind_2"/>
    <property type="match status" value="1"/>
</dbReference>
<dbReference type="InterPro" id="IPR044068">
    <property type="entry name" value="CB"/>
</dbReference>
<dbReference type="Gene3D" id="1.10.443.10">
    <property type="entry name" value="Intergrase catalytic core"/>
    <property type="match status" value="1"/>
</dbReference>
<keyword evidence="9" id="KW-1185">Reference proteome</keyword>
<dbReference type="AlphaFoldDB" id="A0A261S332"/>
<dbReference type="PANTHER" id="PTHR30629:SF2">
    <property type="entry name" value="PROPHAGE INTEGRASE INTS-RELATED"/>
    <property type="match status" value="1"/>
</dbReference>
<dbReference type="InterPro" id="IPR010998">
    <property type="entry name" value="Integrase_recombinase_N"/>
</dbReference>
<dbReference type="SUPFAM" id="SSF56349">
    <property type="entry name" value="DNA breaking-rejoining enzymes"/>
    <property type="match status" value="1"/>
</dbReference>
<dbReference type="InterPro" id="IPR022000">
    <property type="entry name" value="Min27-like_integrase_DNA_bind"/>
</dbReference>
<evidence type="ECO:0000259" key="6">
    <source>
        <dbReference type="PROSITE" id="PS51898"/>
    </source>
</evidence>
<proteinExistence type="inferred from homology"/>
<dbReference type="PROSITE" id="PS51898">
    <property type="entry name" value="TYR_RECOMBINASE"/>
    <property type="match status" value="1"/>
</dbReference>
<keyword evidence="4" id="KW-0233">DNA recombination</keyword>
<dbReference type="InterPro" id="IPR002104">
    <property type="entry name" value="Integrase_catalytic"/>
</dbReference>
<dbReference type="InterPro" id="IPR013762">
    <property type="entry name" value="Integrase-like_cat_sf"/>
</dbReference>
<evidence type="ECO:0000313" key="9">
    <source>
        <dbReference type="Proteomes" id="UP000216020"/>
    </source>
</evidence>
<dbReference type="Proteomes" id="UP000216020">
    <property type="component" value="Unassembled WGS sequence"/>
</dbReference>
<dbReference type="GO" id="GO:0003677">
    <property type="term" value="F:DNA binding"/>
    <property type="evidence" value="ECO:0007669"/>
    <property type="project" value="UniProtKB-UniRule"/>
</dbReference>
<evidence type="ECO:0008006" key="10">
    <source>
        <dbReference type="Google" id="ProtNLM"/>
    </source>
</evidence>
<protein>
    <recommendedName>
        <fullName evidence="10">Site-specific integrase</fullName>
    </recommendedName>
</protein>
<dbReference type="PROSITE" id="PS51900">
    <property type="entry name" value="CB"/>
    <property type="match status" value="1"/>
</dbReference>
<dbReference type="OrthoDB" id="5391994at2"/>
<evidence type="ECO:0000256" key="5">
    <source>
        <dbReference type="PROSITE-ProRule" id="PRU01248"/>
    </source>
</evidence>
<evidence type="ECO:0000256" key="4">
    <source>
        <dbReference type="ARBA" id="ARBA00023172"/>
    </source>
</evidence>